<accession>A0A4V6D634</accession>
<dbReference type="Proteomes" id="UP000298652">
    <property type="component" value="Chromosome 8"/>
</dbReference>
<dbReference type="Gramene" id="TKV99745">
    <property type="protein sequence ID" value="TKV99745"/>
    <property type="gene ID" value="SEVIR_8G063552v2"/>
</dbReference>
<protein>
    <submittedName>
        <fullName evidence="1">Uncharacterized protein</fullName>
    </submittedName>
</protein>
<keyword evidence="2" id="KW-1185">Reference proteome</keyword>
<gene>
    <name evidence="1" type="ORF">SEVIR_8G063552v2</name>
</gene>
<evidence type="ECO:0000313" key="1">
    <source>
        <dbReference type="EMBL" id="TKV99745.1"/>
    </source>
</evidence>
<dbReference type="PANTHER" id="PTHR34591:SF52">
    <property type="entry name" value="F-BOX DOMAIN-CONTAINING PROTEIN"/>
    <property type="match status" value="1"/>
</dbReference>
<sequence>MEEKFEWDSDNDNVLEPGSRSKDSYIVFLGFHPYKEVVFLSDKFNRVLAYNWSISKLQDLGKLYPKFYIERDHQFFHRLNLHLVPLAGSLRSSNIIWPLRWWRSWL</sequence>
<dbReference type="AlphaFoldDB" id="A0A4V6D634"/>
<proteinExistence type="predicted"/>
<organism evidence="1 2">
    <name type="scientific">Setaria viridis</name>
    <name type="common">Green bristlegrass</name>
    <name type="synonym">Setaria italica subsp. viridis</name>
    <dbReference type="NCBI Taxonomy" id="4556"/>
    <lineage>
        <taxon>Eukaryota</taxon>
        <taxon>Viridiplantae</taxon>
        <taxon>Streptophyta</taxon>
        <taxon>Embryophyta</taxon>
        <taxon>Tracheophyta</taxon>
        <taxon>Spermatophyta</taxon>
        <taxon>Magnoliopsida</taxon>
        <taxon>Liliopsida</taxon>
        <taxon>Poales</taxon>
        <taxon>Poaceae</taxon>
        <taxon>PACMAD clade</taxon>
        <taxon>Panicoideae</taxon>
        <taxon>Panicodae</taxon>
        <taxon>Paniceae</taxon>
        <taxon>Cenchrinae</taxon>
        <taxon>Setaria</taxon>
    </lineage>
</organism>
<name>A0A4V6D634_SETVI</name>
<dbReference type="EMBL" id="CM016559">
    <property type="protein sequence ID" value="TKV99745.1"/>
    <property type="molecule type" value="Genomic_DNA"/>
</dbReference>
<reference evidence="1" key="1">
    <citation type="submission" date="2019-03" db="EMBL/GenBank/DDBJ databases">
        <title>WGS assembly of Setaria viridis.</title>
        <authorList>
            <person name="Huang P."/>
            <person name="Jenkins J."/>
            <person name="Grimwood J."/>
            <person name="Barry K."/>
            <person name="Healey A."/>
            <person name="Mamidi S."/>
            <person name="Sreedasyam A."/>
            <person name="Shu S."/>
            <person name="Feldman M."/>
            <person name="Wu J."/>
            <person name="Yu Y."/>
            <person name="Chen C."/>
            <person name="Johnson J."/>
            <person name="Rokhsar D."/>
            <person name="Baxter I."/>
            <person name="Schmutz J."/>
            <person name="Brutnell T."/>
            <person name="Kellogg E."/>
        </authorList>
    </citation>
    <scope>NUCLEOTIDE SEQUENCE [LARGE SCALE GENOMIC DNA]</scope>
</reference>
<dbReference type="PANTHER" id="PTHR34591">
    <property type="entry name" value="OS03G0653100 PROTEIN-RELATED"/>
    <property type="match status" value="1"/>
</dbReference>
<evidence type="ECO:0000313" key="2">
    <source>
        <dbReference type="Proteomes" id="UP000298652"/>
    </source>
</evidence>